<evidence type="ECO:0000313" key="4">
    <source>
        <dbReference type="Ensembl" id="ENSGMOP00000033128.1"/>
    </source>
</evidence>
<dbReference type="InterPro" id="IPR007110">
    <property type="entry name" value="Ig-like_dom"/>
</dbReference>
<feature type="signal peptide" evidence="2">
    <location>
        <begin position="1"/>
        <end position="18"/>
    </location>
</feature>
<dbReference type="GO" id="GO:0007155">
    <property type="term" value="P:cell adhesion"/>
    <property type="evidence" value="ECO:0007669"/>
    <property type="project" value="InterPro"/>
</dbReference>
<keyword evidence="1" id="KW-0812">Transmembrane</keyword>
<dbReference type="Gene3D" id="2.60.40.10">
    <property type="entry name" value="Immunoglobulins"/>
    <property type="match status" value="4"/>
</dbReference>
<dbReference type="InterPro" id="IPR003598">
    <property type="entry name" value="Ig_sub2"/>
</dbReference>
<protein>
    <recommendedName>
        <fullName evidence="3">Ig-like domain-containing protein</fullName>
    </recommendedName>
</protein>
<dbReference type="SMART" id="SM00409">
    <property type="entry name" value="IG"/>
    <property type="match status" value="2"/>
</dbReference>
<dbReference type="Pfam" id="PF07679">
    <property type="entry name" value="I-set"/>
    <property type="match status" value="1"/>
</dbReference>
<dbReference type="InterPro" id="IPR003599">
    <property type="entry name" value="Ig_sub"/>
</dbReference>
<feature type="domain" description="Ig-like" evidence="3">
    <location>
        <begin position="209"/>
        <end position="308"/>
    </location>
</feature>
<dbReference type="AlphaFoldDB" id="A0A8C5FFK5"/>
<dbReference type="SUPFAM" id="SSF48726">
    <property type="entry name" value="Immunoglobulin"/>
    <property type="match status" value="3"/>
</dbReference>
<dbReference type="GO" id="GO:0016020">
    <property type="term" value="C:membrane"/>
    <property type="evidence" value="ECO:0007669"/>
    <property type="project" value="UniProtKB-SubCell"/>
</dbReference>
<sequence length="457" mass="50522">MLQYVLIWCFLVLMTAQSDAPEFLLTPLIRNVTEGDNVTLECPARGNPAPAISWHTNNDTLSTTENQTTLLIIGVSQSKNYSCTATNRNGTILQTFNVNVKKTSTSTTTTATFMNQPTACPLEFIPKRVVERHGASVSVICRPTTTSAEPDIIGWEAPIGLWNLNMPDNKSATWNVEKFEDWTFEPVCFGTFSDQQCSVTLPITLYKTPDTVSISVQNHSGPLQEGRRYTLQCDVFNVAPLAALTVSWLWKGEIIQTHTYDDHLTKTPENVSSTWEITAFRNYSNEVITCLTILDPKQGGPSQQVNTSAVFKVIVHYAPKFTDEYDSVEVVTGGNVSFGCSAEGNPPPEVKCNYPVAINARATTRGRQHTVSITRATSANGGIYNCVATNEVGTATWQTTLTITPLDHTTGVNYYLILVVILVIIIIMILCYYFCTKKHGRYSLISARNNDVPLHNL</sequence>
<dbReference type="Pfam" id="PF13927">
    <property type="entry name" value="Ig_3"/>
    <property type="match status" value="1"/>
</dbReference>
<dbReference type="Proteomes" id="UP000694546">
    <property type="component" value="Chromosome 2"/>
</dbReference>
<reference evidence="4" key="1">
    <citation type="submission" date="2025-08" db="UniProtKB">
        <authorList>
            <consortium name="Ensembl"/>
        </authorList>
    </citation>
    <scope>IDENTIFICATION</scope>
</reference>
<dbReference type="InterPro" id="IPR013768">
    <property type="entry name" value="ICAM_N"/>
</dbReference>
<dbReference type="InterPro" id="IPR047012">
    <property type="entry name" value="ICAM_VCAM"/>
</dbReference>
<dbReference type="OMA" id="KYTKTQY"/>
<feature type="chain" id="PRO_5046214343" description="Ig-like domain-containing protein" evidence="2">
    <location>
        <begin position="19"/>
        <end position="457"/>
    </location>
</feature>
<evidence type="ECO:0000256" key="1">
    <source>
        <dbReference type="SAM" id="Phobius"/>
    </source>
</evidence>
<dbReference type="Ensembl" id="ENSGMOT00000063110.1">
    <property type="protein sequence ID" value="ENSGMOP00000033128.1"/>
    <property type="gene ID" value="ENSGMOG00000033925.1"/>
</dbReference>
<dbReference type="InterPro" id="IPR013783">
    <property type="entry name" value="Ig-like_fold"/>
</dbReference>
<feature type="transmembrane region" description="Helical" evidence="1">
    <location>
        <begin position="414"/>
        <end position="435"/>
    </location>
</feature>
<accession>A0A8C5FFK5</accession>
<dbReference type="GO" id="GO:0005178">
    <property type="term" value="F:integrin binding"/>
    <property type="evidence" value="ECO:0007669"/>
    <property type="project" value="InterPro"/>
</dbReference>
<dbReference type="GO" id="GO:0004725">
    <property type="term" value="F:protein tyrosine phosphatase activity"/>
    <property type="evidence" value="ECO:0007669"/>
    <property type="project" value="UniProtKB-EC"/>
</dbReference>
<keyword evidence="1" id="KW-1133">Transmembrane helix</keyword>
<keyword evidence="1" id="KW-0472">Membrane</keyword>
<dbReference type="GeneTree" id="ENSGT00940000159005"/>
<evidence type="ECO:0000256" key="2">
    <source>
        <dbReference type="SAM" id="SignalP"/>
    </source>
</evidence>
<dbReference type="SMART" id="SM00408">
    <property type="entry name" value="IGc2"/>
    <property type="match status" value="2"/>
</dbReference>
<dbReference type="PANTHER" id="PTHR13771:SF9">
    <property type="entry name" value="INTERCELLULAR ADHESION MOLECULE 5"/>
    <property type="match status" value="1"/>
</dbReference>
<reference evidence="4" key="2">
    <citation type="submission" date="2025-09" db="UniProtKB">
        <authorList>
            <consortium name="Ensembl"/>
        </authorList>
    </citation>
    <scope>IDENTIFICATION</scope>
</reference>
<dbReference type="InterPro" id="IPR036179">
    <property type="entry name" value="Ig-like_dom_sf"/>
</dbReference>
<dbReference type="InterPro" id="IPR013098">
    <property type="entry name" value="Ig_I-set"/>
</dbReference>
<name>A0A8C5FFK5_GADMO</name>
<proteinExistence type="predicted"/>
<feature type="domain" description="Ig-like" evidence="3">
    <location>
        <begin position="319"/>
        <end position="404"/>
    </location>
</feature>
<organism evidence="4 5">
    <name type="scientific">Gadus morhua</name>
    <name type="common">Atlantic cod</name>
    <dbReference type="NCBI Taxonomy" id="8049"/>
    <lineage>
        <taxon>Eukaryota</taxon>
        <taxon>Metazoa</taxon>
        <taxon>Chordata</taxon>
        <taxon>Craniata</taxon>
        <taxon>Vertebrata</taxon>
        <taxon>Euteleostomi</taxon>
        <taxon>Actinopterygii</taxon>
        <taxon>Neopterygii</taxon>
        <taxon>Teleostei</taxon>
        <taxon>Neoteleostei</taxon>
        <taxon>Acanthomorphata</taxon>
        <taxon>Zeiogadaria</taxon>
        <taxon>Gadariae</taxon>
        <taxon>Gadiformes</taxon>
        <taxon>Gadoidei</taxon>
        <taxon>Gadidae</taxon>
        <taxon>Gadus</taxon>
    </lineage>
</organism>
<evidence type="ECO:0000313" key="5">
    <source>
        <dbReference type="Proteomes" id="UP000694546"/>
    </source>
</evidence>
<keyword evidence="5" id="KW-1185">Reference proteome</keyword>
<dbReference type="Pfam" id="PF03921">
    <property type="entry name" value="ICAM_N"/>
    <property type="match status" value="1"/>
</dbReference>
<keyword evidence="2" id="KW-0732">Signal</keyword>
<dbReference type="PROSITE" id="PS50835">
    <property type="entry name" value="IG_LIKE"/>
    <property type="match status" value="3"/>
</dbReference>
<feature type="domain" description="Ig-like" evidence="3">
    <location>
        <begin position="21"/>
        <end position="99"/>
    </location>
</feature>
<evidence type="ECO:0000259" key="3">
    <source>
        <dbReference type="PROSITE" id="PS50835"/>
    </source>
</evidence>
<dbReference type="PANTHER" id="PTHR13771">
    <property type="entry name" value="INTERCELLULAR ADHESION MOLECULE"/>
    <property type="match status" value="1"/>
</dbReference>